<protein>
    <submittedName>
        <fullName evidence="2">RNA 2',3'-cyclic phosphodiesterase</fullName>
    </submittedName>
</protein>
<dbReference type="InterPro" id="IPR004175">
    <property type="entry name" value="RNA_CPDase"/>
</dbReference>
<accession>A0A7Y6TWU4</accession>
<dbReference type="NCBIfam" id="TIGR02258">
    <property type="entry name" value="2_5_ligase"/>
    <property type="match status" value="1"/>
</dbReference>
<dbReference type="AlphaFoldDB" id="A0A7Y6TWU4"/>
<dbReference type="Pfam" id="PF13563">
    <property type="entry name" value="2_5_RNA_ligase2"/>
    <property type="match status" value="1"/>
</dbReference>
<dbReference type="PANTHER" id="PTHR35561">
    <property type="entry name" value="RNA 2',3'-CYCLIC PHOSPHODIESTERASE"/>
    <property type="match status" value="1"/>
</dbReference>
<keyword evidence="1" id="KW-0378">Hydrolase</keyword>
<organism evidence="2 3">
    <name type="scientific">Piscinibacter koreensis</name>
    <dbReference type="NCBI Taxonomy" id="2742824"/>
    <lineage>
        <taxon>Bacteria</taxon>
        <taxon>Pseudomonadati</taxon>
        <taxon>Pseudomonadota</taxon>
        <taxon>Betaproteobacteria</taxon>
        <taxon>Burkholderiales</taxon>
        <taxon>Sphaerotilaceae</taxon>
        <taxon>Piscinibacter</taxon>
    </lineage>
</organism>
<proteinExistence type="predicted"/>
<dbReference type="GO" id="GO:0004113">
    <property type="term" value="F:2',3'-cyclic-nucleotide 3'-phosphodiesterase activity"/>
    <property type="evidence" value="ECO:0007669"/>
    <property type="project" value="InterPro"/>
</dbReference>
<keyword evidence="3" id="KW-1185">Reference proteome</keyword>
<dbReference type="GO" id="GO:0008664">
    <property type="term" value="F:RNA 2',3'-cyclic 3'-phosphodiesterase activity"/>
    <property type="evidence" value="ECO:0007669"/>
    <property type="project" value="InterPro"/>
</dbReference>
<dbReference type="PANTHER" id="PTHR35561:SF1">
    <property type="entry name" value="RNA 2',3'-CYCLIC PHOSPHODIESTERASE"/>
    <property type="match status" value="1"/>
</dbReference>
<dbReference type="SUPFAM" id="SSF55144">
    <property type="entry name" value="LigT-like"/>
    <property type="match status" value="1"/>
</dbReference>
<dbReference type="Proteomes" id="UP000529637">
    <property type="component" value="Unassembled WGS sequence"/>
</dbReference>
<evidence type="ECO:0000313" key="2">
    <source>
        <dbReference type="EMBL" id="NUZ06423.1"/>
    </source>
</evidence>
<reference evidence="2 3" key="1">
    <citation type="submission" date="2020-06" db="EMBL/GenBank/DDBJ databases">
        <title>Schlegella sp. ID0723 isolated from air conditioner.</title>
        <authorList>
            <person name="Kim D.Y."/>
            <person name="Kim D.-U."/>
        </authorList>
    </citation>
    <scope>NUCLEOTIDE SEQUENCE [LARGE SCALE GENOMIC DNA]</scope>
    <source>
        <strain evidence="2 3">ID0723</strain>
    </source>
</reference>
<sequence length="173" mass="18305">MSRPPDPATARLFLALWPDDATRAALARCRDAWTWGPNARPQPDPKLHLTLHFLGDVAVEAMAGLGAALPRFGAGFELAFGRAAVWSNGVAALEPGDAVPALSSLHERIGGALASCSIAVEARAFRPHVTLARRAHGSTPPAAPARIGWRVDRYVLVQSLPGTGRYVVLAGFD</sequence>
<name>A0A7Y6TWU4_9BURK</name>
<dbReference type="EMBL" id="JABWMJ010000005">
    <property type="protein sequence ID" value="NUZ06423.1"/>
    <property type="molecule type" value="Genomic_DNA"/>
</dbReference>
<gene>
    <name evidence="2" type="primary">thpR</name>
    <name evidence="2" type="ORF">HQN59_11695</name>
</gene>
<comment type="caution">
    <text evidence="2">The sequence shown here is derived from an EMBL/GenBank/DDBJ whole genome shotgun (WGS) entry which is preliminary data.</text>
</comment>
<dbReference type="InterPro" id="IPR009097">
    <property type="entry name" value="Cyclic_Pdiesterase"/>
</dbReference>
<evidence type="ECO:0000256" key="1">
    <source>
        <dbReference type="ARBA" id="ARBA00022801"/>
    </source>
</evidence>
<evidence type="ECO:0000313" key="3">
    <source>
        <dbReference type="Proteomes" id="UP000529637"/>
    </source>
</evidence>
<dbReference type="Gene3D" id="3.90.1140.10">
    <property type="entry name" value="Cyclic phosphodiesterase"/>
    <property type="match status" value="1"/>
</dbReference>
<dbReference type="RefSeq" id="WP_176069282.1">
    <property type="nucleotide sequence ID" value="NZ_JABWMJ010000005.1"/>
</dbReference>